<dbReference type="InterPro" id="IPR000432">
    <property type="entry name" value="DNA_mismatch_repair_MutS_C"/>
</dbReference>
<evidence type="ECO:0000256" key="1">
    <source>
        <dbReference type="ARBA" id="ARBA00004123"/>
    </source>
</evidence>
<dbReference type="GO" id="GO:0030983">
    <property type="term" value="F:mismatched DNA binding"/>
    <property type="evidence" value="ECO:0007669"/>
    <property type="project" value="InterPro"/>
</dbReference>
<evidence type="ECO:0000256" key="6">
    <source>
        <dbReference type="ARBA" id="ARBA00023125"/>
    </source>
</evidence>
<dbReference type="GO" id="GO:0140664">
    <property type="term" value="F:ATP-dependent DNA damage sensor activity"/>
    <property type="evidence" value="ECO:0007669"/>
    <property type="project" value="InterPro"/>
</dbReference>
<dbReference type="Proteomes" id="UP000005408">
    <property type="component" value="Unassembled WGS sequence"/>
</dbReference>
<dbReference type="SMART" id="SM00533">
    <property type="entry name" value="MUTSd"/>
    <property type="match status" value="1"/>
</dbReference>
<evidence type="ECO:0000256" key="7">
    <source>
        <dbReference type="ARBA" id="ARBA00023204"/>
    </source>
</evidence>
<evidence type="ECO:0000256" key="9">
    <source>
        <dbReference type="SAM" id="Coils"/>
    </source>
</evidence>
<dbReference type="InterPro" id="IPR027417">
    <property type="entry name" value="P-loop_NTPase"/>
</dbReference>
<proteinExistence type="inferred from homology"/>
<dbReference type="PROSITE" id="PS00486">
    <property type="entry name" value="DNA_MISMATCH_REPAIR_2"/>
    <property type="match status" value="1"/>
</dbReference>
<dbReference type="InterPro" id="IPR007696">
    <property type="entry name" value="DNA_mismatch_repair_MutS_core"/>
</dbReference>
<dbReference type="Pfam" id="PF00488">
    <property type="entry name" value="MutS_V"/>
    <property type="match status" value="1"/>
</dbReference>
<dbReference type="SMART" id="SM00534">
    <property type="entry name" value="MUTSac"/>
    <property type="match status" value="1"/>
</dbReference>
<comment type="subcellular location">
    <subcellularLocation>
        <location evidence="1">Nucleus</location>
    </subcellularLocation>
</comment>
<reference evidence="11" key="1">
    <citation type="submission" date="2022-08" db="UniProtKB">
        <authorList>
            <consortium name="EnsemblMetazoa"/>
        </authorList>
    </citation>
    <scope>IDENTIFICATION</scope>
    <source>
        <strain evidence="11">05x7-T-G4-1.051#20</strain>
    </source>
</reference>
<dbReference type="InterPro" id="IPR036187">
    <property type="entry name" value="DNA_mismatch_repair_MutS_sf"/>
</dbReference>
<keyword evidence="9" id="KW-0175">Coiled coil</keyword>
<keyword evidence="5" id="KW-0067">ATP-binding</keyword>
<dbReference type="AlphaFoldDB" id="A0A8W8I6H0"/>
<evidence type="ECO:0000256" key="8">
    <source>
        <dbReference type="ARBA" id="ARBA00023242"/>
    </source>
</evidence>
<dbReference type="Gene3D" id="3.40.50.300">
    <property type="entry name" value="P-loop containing nucleotide triphosphate hydrolases"/>
    <property type="match status" value="1"/>
</dbReference>
<organism evidence="11 12">
    <name type="scientific">Magallana gigas</name>
    <name type="common">Pacific oyster</name>
    <name type="synonym">Crassostrea gigas</name>
    <dbReference type="NCBI Taxonomy" id="29159"/>
    <lineage>
        <taxon>Eukaryota</taxon>
        <taxon>Metazoa</taxon>
        <taxon>Spiralia</taxon>
        <taxon>Lophotrochozoa</taxon>
        <taxon>Mollusca</taxon>
        <taxon>Bivalvia</taxon>
        <taxon>Autobranchia</taxon>
        <taxon>Pteriomorphia</taxon>
        <taxon>Ostreida</taxon>
        <taxon>Ostreoidea</taxon>
        <taxon>Ostreidae</taxon>
        <taxon>Magallana</taxon>
    </lineage>
</organism>
<evidence type="ECO:0000256" key="4">
    <source>
        <dbReference type="ARBA" id="ARBA00022763"/>
    </source>
</evidence>
<keyword evidence="12" id="KW-1185">Reference proteome</keyword>
<dbReference type="EnsemblMetazoa" id="G12592.4">
    <property type="protein sequence ID" value="G12592.4:cds"/>
    <property type="gene ID" value="G12592"/>
</dbReference>
<dbReference type="Gene3D" id="1.10.1420.10">
    <property type="match status" value="2"/>
</dbReference>
<keyword evidence="4" id="KW-0227">DNA damage</keyword>
<sequence length="481" mass="54457">MKKWLTENSCSLLLSLFNEIPDLLSDVKQFKEALNEAAVKANDKTNIFTNEDDFPDIRKRKNQIETVRREIVDHRREVRIALRQPSLDYVTVMGVEYLIEVKNAHMNLVPKDWFKINSTKAVGRFHSPFIQEKVKELSQLQEQLVLDSQAAWLSFLQQFNDGFRRFKKAVDHLASFDCLFSLASVAKGQGFCRPQLVADDMCIEIKQGRHPVIQHLIGEGGQYVANDTDLQGSTERVMIITGPNMGGKSSYIKQVAIICILAQIGSYVPADSARLGILDAVFTRMGAADEIFSGRSTFMVELQETSDILSQATSRSLVILDELGRGTSTHDGVAIAYATLDYFISKIQSLTLFVTHYPILAEYEKLYPTNVGNFHMGFIVNETDTSASDDRKQTITFLYQLVQGMAARSYGLNVARLAGIHHDIIQGAELLSSQLEERIQKRRFQLEAFQKLMSTTRDQELIEYTKTFIKSYDAADRNYQC</sequence>
<dbReference type="GO" id="GO:0006312">
    <property type="term" value="P:mitotic recombination"/>
    <property type="evidence" value="ECO:0007669"/>
    <property type="project" value="TreeGrafter"/>
</dbReference>
<dbReference type="GO" id="GO:0005634">
    <property type="term" value="C:nucleus"/>
    <property type="evidence" value="ECO:0007669"/>
    <property type="project" value="UniProtKB-SubCell"/>
</dbReference>
<keyword evidence="3" id="KW-0547">Nucleotide-binding</keyword>
<evidence type="ECO:0000256" key="3">
    <source>
        <dbReference type="ARBA" id="ARBA00022741"/>
    </source>
</evidence>
<keyword evidence="6" id="KW-0238">DNA-binding</keyword>
<evidence type="ECO:0000313" key="11">
    <source>
        <dbReference type="EnsemblMetazoa" id="G12592.4:cds"/>
    </source>
</evidence>
<name>A0A8W8I6H0_MAGGI</name>
<feature type="domain" description="DNA mismatch repair proteins mutS family" evidence="10">
    <location>
        <begin position="316"/>
        <end position="332"/>
    </location>
</feature>
<comment type="similarity">
    <text evidence="2">Belongs to the DNA mismatch repair MutS family. MSH3 subfamily.</text>
</comment>
<protein>
    <recommendedName>
        <fullName evidence="10">DNA mismatch repair proteins mutS family domain-containing protein</fullName>
    </recommendedName>
</protein>
<evidence type="ECO:0000313" key="12">
    <source>
        <dbReference type="Proteomes" id="UP000005408"/>
    </source>
</evidence>
<evidence type="ECO:0000256" key="2">
    <source>
        <dbReference type="ARBA" id="ARBA00007094"/>
    </source>
</evidence>
<keyword evidence="8" id="KW-0539">Nucleus</keyword>
<dbReference type="Pfam" id="PF05190">
    <property type="entry name" value="MutS_IV"/>
    <property type="match status" value="1"/>
</dbReference>
<evidence type="ECO:0000259" key="10">
    <source>
        <dbReference type="PROSITE" id="PS00486"/>
    </source>
</evidence>
<dbReference type="FunFam" id="3.40.50.300:FF:000870">
    <property type="entry name" value="MutS protein homolog 4"/>
    <property type="match status" value="1"/>
</dbReference>
<dbReference type="GO" id="GO:0006298">
    <property type="term" value="P:mismatch repair"/>
    <property type="evidence" value="ECO:0007669"/>
    <property type="project" value="InterPro"/>
</dbReference>
<evidence type="ECO:0000256" key="5">
    <source>
        <dbReference type="ARBA" id="ARBA00022840"/>
    </source>
</evidence>
<dbReference type="OMA" id="TERVMII"/>
<dbReference type="InterPro" id="IPR007861">
    <property type="entry name" value="DNA_mismatch_repair_MutS_clamp"/>
</dbReference>
<dbReference type="SUPFAM" id="SSF48334">
    <property type="entry name" value="DNA repair protein MutS, domain III"/>
    <property type="match status" value="1"/>
</dbReference>
<accession>A0A8W8I6H0</accession>
<dbReference type="InterPro" id="IPR045076">
    <property type="entry name" value="MutS"/>
</dbReference>
<dbReference type="GO" id="GO:0005524">
    <property type="term" value="F:ATP binding"/>
    <property type="evidence" value="ECO:0007669"/>
    <property type="project" value="UniProtKB-KW"/>
</dbReference>
<dbReference type="PANTHER" id="PTHR11361">
    <property type="entry name" value="DNA MISMATCH REPAIR PROTEIN MUTS FAMILY MEMBER"/>
    <property type="match status" value="1"/>
</dbReference>
<dbReference type="PANTHER" id="PTHR11361:SF122">
    <property type="entry name" value="DNA MISMATCH REPAIR PROTEIN MSH3"/>
    <property type="match status" value="1"/>
</dbReference>
<feature type="coiled-coil region" evidence="9">
    <location>
        <begin position="57"/>
        <end position="84"/>
    </location>
</feature>
<dbReference type="SUPFAM" id="SSF52540">
    <property type="entry name" value="P-loop containing nucleoside triphosphate hydrolases"/>
    <property type="match status" value="1"/>
</dbReference>
<keyword evidence="7" id="KW-0234">DNA repair</keyword>
<dbReference type="FunFam" id="1.10.1420.10:FF:000004">
    <property type="entry name" value="DNA mismatch repair protein Msh3"/>
    <property type="match status" value="1"/>
</dbReference>